<keyword evidence="7" id="KW-1185">Reference proteome</keyword>
<dbReference type="EMBL" id="CP075546">
    <property type="protein sequence ID" value="QVV87912.1"/>
    <property type="molecule type" value="Genomic_DNA"/>
</dbReference>
<keyword evidence="3" id="KW-0540">Nuclease</keyword>
<protein>
    <submittedName>
        <fullName evidence="6">DUF86 domain-containing protein</fullName>
    </submittedName>
</protein>
<dbReference type="GO" id="GO:0004540">
    <property type="term" value="F:RNA nuclease activity"/>
    <property type="evidence" value="ECO:0007669"/>
    <property type="project" value="InterPro"/>
</dbReference>
<dbReference type="KEGG" id="mrtj:KHC33_11240"/>
<evidence type="ECO:0000256" key="4">
    <source>
        <dbReference type="ARBA" id="ARBA00022801"/>
    </source>
</evidence>
<keyword evidence="2" id="KW-1277">Toxin-antitoxin system</keyword>
<keyword evidence="5" id="KW-0812">Transmembrane</keyword>
<dbReference type="Proteomes" id="UP000680656">
    <property type="component" value="Chromosome"/>
</dbReference>
<dbReference type="Pfam" id="PF01934">
    <property type="entry name" value="HepT-like"/>
    <property type="match status" value="1"/>
</dbReference>
<keyword evidence="5" id="KW-0472">Membrane</keyword>
<dbReference type="GO" id="GO:0110001">
    <property type="term" value="C:toxin-antitoxin complex"/>
    <property type="evidence" value="ECO:0007669"/>
    <property type="project" value="InterPro"/>
</dbReference>
<evidence type="ECO:0000313" key="6">
    <source>
        <dbReference type="EMBL" id="QVV87912.1"/>
    </source>
</evidence>
<evidence type="ECO:0000313" key="7">
    <source>
        <dbReference type="Proteomes" id="UP000680656"/>
    </source>
</evidence>
<gene>
    <name evidence="6" type="ORF">KHC33_11240</name>
</gene>
<evidence type="ECO:0000256" key="5">
    <source>
        <dbReference type="SAM" id="Phobius"/>
    </source>
</evidence>
<evidence type="ECO:0000256" key="3">
    <source>
        <dbReference type="ARBA" id="ARBA00022722"/>
    </source>
</evidence>
<organism evidence="6 7">
    <name type="scientific">Methanospirillum purgamenti</name>
    <dbReference type="NCBI Taxonomy" id="2834276"/>
    <lineage>
        <taxon>Archaea</taxon>
        <taxon>Methanobacteriati</taxon>
        <taxon>Methanobacteriota</taxon>
        <taxon>Stenosarchaea group</taxon>
        <taxon>Methanomicrobia</taxon>
        <taxon>Methanomicrobiales</taxon>
        <taxon>Methanospirillaceae</taxon>
        <taxon>Methanospirillum</taxon>
    </lineage>
</organism>
<dbReference type="InterPro" id="IPR008201">
    <property type="entry name" value="HepT-like"/>
</dbReference>
<keyword evidence="4" id="KW-0378">Hydrolase</keyword>
<accession>A0A8E7EGJ2</accession>
<dbReference type="RefSeq" id="WP_214418731.1">
    <property type="nucleotide sequence ID" value="NZ_JAXCMI010000021.1"/>
</dbReference>
<evidence type="ECO:0000256" key="1">
    <source>
        <dbReference type="ARBA" id="ARBA00022553"/>
    </source>
</evidence>
<proteinExistence type="predicted"/>
<dbReference type="GO" id="GO:0016787">
    <property type="term" value="F:hydrolase activity"/>
    <property type="evidence" value="ECO:0007669"/>
    <property type="project" value="UniProtKB-KW"/>
</dbReference>
<feature type="transmembrane region" description="Helical" evidence="5">
    <location>
        <begin position="12"/>
        <end position="29"/>
    </location>
</feature>
<sequence length="46" mass="5527">MPLPIGDKLIHGYFGIKWMVVWSVIKYNIPYLDIKIRRIIKNIKIE</sequence>
<dbReference type="AlphaFoldDB" id="A0A8E7EGJ2"/>
<name>A0A8E7EGJ2_9EURY</name>
<evidence type="ECO:0000256" key="2">
    <source>
        <dbReference type="ARBA" id="ARBA00022649"/>
    </source>
</evidence>
<keyword evidence="1" id="KW-0597">Phosphoprotein</keyword>
<reference evidence="6 7" key="1">
    <citation type="submission" date="2021-05" db="EMBL/GenBank/DDBJ databases">
        <title>A novel Methanospirillum isolate from a pyrite-forming mixed culture.</title>
        <authorList>
            <person name="Bunk B."/>
            <person name="Sproer C."/>
            <person name="Spring S."/>
            <person name="Pester M."/>
        </authorList>
    </citation>
    <scope>NUCLEOTIDE SEQUENCE [LARGE SCALE GENOMIC DNA]</scope>
    <source>
        <strain evidence="6 7">J.3.6.1-F.2.7.3</strain>
    </source>
</reference>
<keyword evidence="5" id="KW-1133">Transmembrane helix</keyword>